<dbReference type="AlphaFoldDB" id="A0A5N4WJ56"/>
<dbReference type="InterPro" id="IPR027271">
    <property type="entry name" value="Acetolactate_synth/TF_NikR_C"/>
</dbReference>
<dbReference type="Pfam" id="PF08753">
    <property type="entry name" value="NikR_C"/>
    <property type="match status" value="1"/>
</dbReference>
<dbReference type="SUPFAM" id="SSF47598">
    <property type="entry name" value="Ribbon-helix-helix"/>
    <property type="match status" value="1"/>
</dbReference>
<feature type="domain" description="Transcription factor NikR nickel binding C-terminal" evidence="4">
    <location>
        <begin position="57"/>
        <end position="132"/>
    </location>
</feature>
<evidence type="ECO:0000313" key="5">
    <source>
        <dbReference type="EMBL" id="KAB1857771.1"/>
    </source>
</evidence>
<evidence type="ECO:0000259" key="4">
    <source>
        <dbReference type="Pfam" id="PF08753"/>
    </source>
</evidence>
<protein>
    <submittedName>
        <fullName evidence="5">Transcriptional regulator</fullName>
    </submittedName>
</protein>
<organism evidence="5 6">
    <name type="scientific">Acinetobacter tandoii</name>
    <dbReference type="NCBI Taxonomy" id="202954"/>
    <lineage>
        <taxon>Bacteria</taxon>
        <taxon>Pseudomonadati</taxon>
        <taxon>Pseudomonadota</taxon>
        <taxon>Gammaproteobacteria</taxon>
        <taxon>Moraxellales</taxon>
        <taxon>Moraxellaceae</taxon>
        <taxon>Acinetobacter</taxon>
    </lineage>
</organism>
<name>A0A5N4WJ56_9GAMM</name>
<dbReference type="PANTHER" id="PTHR34719:SF2">
    <property type="entry name" value="NICKEL-RESPONSIVE REGULATOR"/>
    <property type="match status" value="1"/>
</dbReference>
<keyword evidence="2" id="KW-0238">DNA-binding</keyword>
<dbReference type="EMBL" id="VXLD01000002">
    <property type="protein sequence ID" value="KAB1857771.1"/>
    <property type="molecule type" value="Genomic_DNA"/>
</dbReference>
<dbReference type="InterPro" id="IPR014864">
    <property type="entry name" value="TF_NikR_Ni-bd_C"/>
</dbReference>
<dbReference type="GO" id="GO:0006355">
    <property type="term" value="P:regulation of DNA-templated transcription"/>
    <property type="evidence" value="ECO:0007669"/>
    <property type="project" value="InterPro"/>
</dbReference>
<reference evidence="5 6" key="1">
    <citation type="submission" date="2019-09" db="EMBL/GenBank/DDBJ databases">
        <title>Draft genome sequence of Acinetobacter tandoii W4-4-4 isolated from environmental water sample.</title>
        <authorList>
            <person name="Wee S.K."/>
            <person name="Yan B."/>
            <person name="Mustaffa S.B."/>
            <person name="Yap E.P.H."/>
        </authorList>
    </citation>
    <scope>NUCLEOTIDE SEQUENCE [LARGE SCALE GENOMIC DNA]</scope>
    <source>
        <strain evidence="5 6">W4-4-4</strain>
    </source>
</reference>
<evidence type="ECO:0000313" key="6">
    <source>
        <dbReference type="Proteomes" id="UP000325788"/>
    </source>
</evidence>
<evidence type="ECO:0000256" key="2">
    <source>
        <dbReference type="ARBA" id="ARBA00023125"/>
    </source>
</evidence>
<comment type="caution">
    <text evidence="5">The sequence shown here is derived from an EMBL/GenBank/DDBJ whole genome shotgun (WGS) entry which is preliminary data.</text>
</comment>
<sequence length="145" mass="16374">MAKPKLARISVTVPESTLSALDQKIVDQCYESRSQAIVDMIHKHLIAEEERQNSVMVGTLTLLYDASSMPLRVQLMDLQQQYLEQVISSLHIQLDEQKIMEVMLMQGKSAELKLMSQQFIALKGVINGHLELMDAVMPPIPQNVE</sequence>
<keyword evidence="1" id="KW-0805">Transcription regulation</keyword>
<dbReference type="SUPFAM" id="SSF55021">
    <property type="entry name" value="ACT-like"/>
    <property type="match status" value="1"/>
</dbReference>
<dbReference type="InterPro" id="IPR050192">
    <property type="entry name" value="CopG/NikR_regulator"/>
</dbReference>
<dbReference type="InterPro" id="IPR045865">
    <property type="entry name" value="ACT-like_dom_sf"/>
</dbReference>
<evidence type="ECO:0000256" key="1">
    <source>
        <dbReference type="ARBA" id="ARBA00023015"/>
    </source>
</evidence>
<dbReference type="PANTHER" id="PTHR34719">
    <property type="entry name" value="NICKEL-RESPONSIVE REGULATOR"/>
    <property type="match status" value="1"/>
</dbReference>
<dbReference type="InterPro" id="IPR013321">
    <property type="entry name" value="Arc_rbn_hlx_hlx"/>
</dbReference>
<dbReference type="Proteomes" id="UP000325788">
    <property type="component" value="Unassembled WGS sequence"/>
</dbReference>
<accession>A0A5N4WJ56</accession>
<keyword evidence="3" id="KW-0804">Transcription</keyword>
<proteinExistence type="predicted"/>
<dbReference type="Gene3D" id="3.30.70.1150">
    <property type="entry name" value="ACT-like. Chain A, domain 2"/>
    <property type="match status" value="1"/>
</dbReference>
<dbReference type="GO" id="GO:0003677">
    <property type="term" value="F:DNA binding"/>
    <property type="evidence" value="ECO:0007669"/>
    <property type="project" value="TreeGrafter"/>
</dbReference>
<dbReference type="Gene3D" id="1.10.1220.10">
    <property type="entry name" value="Met repressor-like"/>
    <property type="match status" value="1"/>
</dbReference>
<evidence type="ECO:0000256" key="3">
    <source>
        <dbReference type="ARBA" id="ARBA00023163"/>
    </source>
</evidence>
<dbReference type="InterPro" id="IPR010985">
    <property type="entry name" value="Ribbon_hlx_hlx"/>
</dbReference>
<dbReference type="RefSeq" id="WP_151504009.1">
    <property type="nucleotide sequence ID" value="NZ_JBBCMB010000005.1"/>
</dbReference>
<gene>
    <name evidence="5" type="ORF">F4W09_03235</name>
</gene>
<dbReference type="CDD" id="cd22231">
    <property type="entry name" value="RHH_NikR_HicB-like"/>
    <property type="match status" value="1"/>
</dbReference>